<dbReference type="EMBL" id="KB298957">
    <property type="protein sequence ID" value="ELU08555.1"/>
    <property type="molecule type" value="Genomic_DNA"/>
</dbReference>
<evidence type="ECO:0000313" key="7">
    <source>
        <dbReference type="EMBL" id="ELU08555.1"/>
    </source>
</evidence>
<dbReference type="PANTHER" id="PTHR24379:SF127">
    <property type="entry name" value="BLOODY FINGERS-RELATED"/>
    <property type="match status" value="1"/>
</dbReference>
<dbReference type="SUPFAM" id="SSF57667">
    <property type="entry name" value="beta-beta-alpha zinc fingers"/>
    <property type="match status" value="1"/>
</dbReference>
<dbReference type="InterPro" id="IPR036236">
    <property type="entry name" value="Znf_C2H2_sf"/>
</dbReference>
<keyword evidence="3 5" id="KW-0863">Zinc-finger</keyword>
<dbReference type="OrthoDB" id="7312725at2759"/>
<reference evidence="9" key="1">
    <citation type="submission" date="2012-12" db="EMBL/GenBank/DDBJ databases">
        <authorList>
            <person name="Hellsten U."/>
            <person name="Grimwood J."/>
            <person name="Chapman J.A."/>
            <person name="Shapiro H."/>
            <person name="Aerts A."/>
            <person name="Otillar R.P."/>
            <person name="Terry A.Y."/>
            <person name="Boore J.L."/>
            <person name="Simakov O."/>
            <person name="Marletaz F."/>
            <person name="Cho S.-J."/>
            <person name="Edsinger-Gonzales E."/>
            <person name="Havlak P."/>
            <person name="Kuo D.-H."/>
            <person name="Larsson T."/>
            <person name="Lv J."/>
            <person name="Arendt D."/>
            <person name="Savage R."/>
            <person name="Osoegawa K."/>
            <person name="de Jong P."/>
            <person name="Lindberg D.R."/>
            <person name="Seaver E.C."/>
            <person name="Weisblat D.A."/>
            <person name="Putnam N.H."/>
            <person name="Grigoriev I.V."/>
            <person name="Rokhsar D.S."/>
        </authorList>
    </citation>
    <scope>NUCLEOTIDE SEQUENCE</scope>
    <source>
        <strain evidence="9">I ESC-2004</strain>
    </source>
</reference>
<keyword evidence="1" id="KW-0479">Metal-binding</keyword>
<evidence type="ECO:0000313" key="9">
    <source>
        <dbReference type="Proteomes" id="UP000014760"/>
    </source>
</evidence>
<protein>
    <recommendedName>
        <fullName evidence="6">C2H2-type domain-containing protein</fullName>
    </recommendedName>
</protein>
<evidence type="ECO:0000256" key="5">
    <source>
        <dbReference type="PROSITE-ProRule" id="PRU00042"/>
    </source>
</evidence>
<keyword evidence="9" id="KW-1185">Reference proteome</keyword>
<name>R7UQY5_CAPTE</name>
<dbReference type="GO" id="GO:0005634">
    <property type="term" value="C:nucleus"/>
    <property type="evidence" value="ECO:0007669"/>
    <property type="project" value="TreeGrafter"/>
</dbReference>
<dbReference type="STRING" id="283909.R7UQY5"/>
<dbReference type="Pfam" id="PF00096">
    <property type="entry name" value="zf-C2H2"/>
    <property type="match status" value="1"/>
</dbReference>
<keyword evidence="2" id="KW-0677">Repeat</keyword>
<keyword evidence="4" id="KW-0862">Zinc</keyword>
<evidence type="ECO:0000256" key="2">
    <source>
        <dbReference type="ARBA" id="ARBA00022737"/>
    </source>
</evidence>
<feature type="domain" description="C2H2-type" evidence="6">
    <location>
        <begin position="50"/>
        <end position="74"/>
    </location>
</feature>
<dbReference type="GO" id="GO:0000977">
    <property type="term" value="F:RNA polymerase II transcription regulatory region sequence-specific DNA binding"/>
    <property type="evidence" value="ECO:0007669"/>
    <property type="project" value="TreeGrafter"/>
</dbReference>
<dbReference type="GO" id="GO:0008270">
    <property type="term" value="F:zinc ion binding"/>
    <property type="evidence" value="ECO:0007669"/>
    <property type="project" value="UniProtKB-KW"/>
</dbReference>
<gene>
    <name evidence="7" type="ORF">CAPTEDRAFT_134506</name>
</gene>
<dbReference type="Gene3D" id="3.30.160.60">
    <property type="entry name" value="Classic Zinc Finger"/>
    <property type="match status" value="1"/>
</dbReference>
<dbReference type="PROSITE" id="PS00028">
    <property type="entry name" value="ZINC_FINGER_C2H2_1"/>
    <property type="match status" value="2"/>
</dbReference>
<reference evidence="8" key="3">
    <citation type="submission" date="2015-06" db="UniProtKB">
        <authorList>
            <consortium name="EnsemblMetazoa"/>
        </authorList>
    </citation>
    <scope>IDENTIFICATION</scope>
</reference>
<evidence type="ECO:0000259" key="6">
    <source>
        <dbReference type="PROSITE" id="PS50157"/>
    </source>
</evidence>
<dbReference type="PANTHER" id="PTHR24379">
    <property type="entry name" value="KRAB AND ZINC FINGER DOMAIN-CONTAINING"/>
    <property type="match status" value="1"/>
</dbReference>
<dbReference type="InterPro" id="IPR013087">
    <property type="entry name" value="Znf_C2H2_type"/>
</dbReference>
<evidence type="ECO:0000256" key="3">
    <source>
        <dbReference type="ARBA" id="ARBA00022771"/>
    </source>
</evidence>
<feature type="non-terminal residue" evidence="7">
    <location>
        <position position="109"/>
    </location>
</feature>
<dbReference type="PROSITE" id="PS50157">
    <property type="entry name" value="ZINC_FINGER_C2H2_2"/>
    <property type="match status" value="2"/>
</dbReference>
<dbReference type="EMBL" id="AMQN01006678">
    <property type="status" value="NOT_ANNOTATED_CDS"/>
    <property type="molecule type" value="Genomic_DNA"/>
</dbReference>
<dbReference type="SMART" id="SM00355">
    <property type="entry name" value="ZnF_C2H2"/>
    <property type="match status" value="3"/>
</dbReference>
<proteinExistence type="predicted"/>
<dbReference type="Proteomes" id="UP000014760">
    <property type="component" value="Unassembled WGS sequence"/>
</dbReference>
<accession>R7UQY5</accession>
<evidence type="ECO:0000256" key="4">
    <source>
        <dbReference type="ARBA" id="ARBA00022833"/>
    </source>
</evidence>
<evidence type="ECO:0000256" key="1">
    <source>
        <dbReference type="ARBA" id="ARBA00022723"/>
    </source>
</evidence>
<dbReference type="HOGENOM" id="CLU_2190472_0_0_1"/>
<feature type="domain" description="C2H2-type" evidence="6">
    <location>
        <begin position="78"/>
        <end position="105"/>
    </location>
</feature>
<dbReference type="AlphaFoldDB" id="R7UQY5"/>
<sequence>MHTGKGEPSVPAHLHITLPAPTQCRVCSDHFYTSDGLLFHQQRQCTLISFSCSACGSDFVSQVALAEHLHRLHSPSYYKCSACPMAFKTTGNFHKHQQQHLDADNKHCS</sequence>
<organism evidence="7">
    <name type="scientific">Capitella teleta</name>
    <name type="common">Polychaete worm</name>
    <dbReference type="NCBI Taxonomy" id="283909"/>
    <lineage>
        <taxon>Eukaryota</taxon>
        <taxon>Metazoa</taxon>
        <taxon>Spiralia</taxon>
        <taxon>Lophotrochozoa</taxon>
        <taxon>Annelida</taxon>
        <taxon>Polychaeta</taxon>
        <taxon>Sedentaria</taxon>
        <taxon>Scolecida</taxon>
        <taxon>Capitellidae</taxon>
        <taxon>Capitella</taxon>
    </lineage>
</organism>
<dbReference type="GO" id="GO:0000981">
    <property type="term" value="F:DNA-binding transcription factor activity, RNA polymerase II-specific"/>
    <property type="evidence" value="ECO:0007669"/>
    <property type="project" value="TreeGrafter"/>
</dbReference>
<reference evidence="7 9" key="2">
    <citation type="journal article" date="2013" name="Nature">
        <title>Insights into bilaterian evolution from three spiralian genomes.</title>
        <authorList>
            <person name="Simakov O."/>
            <person name="Marletaz F."/>
            <person name="Cho S.J."/>
            <person name="Edsinger-Gonzales E."/>
            <person name="Havlak P."/>
            <person name="Hellsten U."/>
            <person name="Kuo D.H."/>
            <person name="Larsson T."/>
            <person name="Lv J."/>
            <person name="Arendt D."/>
            <person name="Savage R."/>
            <person name="Osoegawa K."/>
            <person name="de Jong P."/>
            <person name="Grimwood J."/>
            <person name="Chapman J.A."/>
            <person name="Shapiro H."/>
            <person name="Aerts A."/>
            <person name="Otillar R.P."/>
            <person name="Terry A.Y."/>
            <person name="Boore J.L."/>
            <person name="Grigoriev I.V."/>
            <person name="Lindberg D.R."/>
            <person name="Seaver E.C."/>
            <person name="Weisblat D.A."/>
            <person name="Putnam N.H."/>
            <person name="Rokhsar D.S."/>
        </authorList>
    </citation>
    <scope>NUCLEOTIDE SEQUENCE</scope>
    <source>
        <strain evidence="7 9">I ESC-2004</strain>
    </source>
</reference>
<evidence type="ECO:0000313" key="8">
    <source>
        <dbReference type="EnsemblMetazoa" id="CapteP134506"/>
    </source>
</evidence>
<dbReference type="EnsemblMetazoa" id="CapteT134506">
    <property type="protein sequence ID" value="CapteP134506"/>
    <property type="gene ID" value="CapteG134506"/>
</dbReference>